<keyword evidence="3" id="KW-1185">Reference proteome</keyword>
<keyword evidence="1" id="KW-0812">Transmembrane</keyword>
<gene>
    <name evidence="2" type="ORF">GCM10011366_09250</name>
</gene>
<evidence type="ECO:0000313" key="3">
    <source>
        <dbReference type="Proteomes" id="UP000605670"/>
    </source>
</evidence>
<dbReference type="EMBL" id="BMEM01000001">
    <property type="protein sequence ID" value="GGF43567.1"/>
    <property type="molecule type" value="Genomic_DNA"/>
</dbReference>
<keyword evidence="1" id="KW-0472">Membrane</keyword>
<reference evidence="2" key="1">
    <citation type="journal article" date="2014" name="Int. J. Syst. Evol. Microbiol.">
        <title>Complete genome sequence of Corynebacterium casei LMG S-19264T (=DSM 44701T), isolated from a smear-ripened cheese.</title>
        <authorList>
            <consortium name="US DOE Joint Genome Institute (JGI-PGF)"/>
            <person name="Walter F."/>
            <person name="Albersmeier A."/>
            <person name="Kalinowski J."/>
            <person name="Ruckert C."/>
        </authorList>
    </citation>
    <scope>NUCLEOTIDE SEQUENCE</scope>
    <source>
        <strain evidence="2">CGMCC 1.12160</strain>
    </source>
</reference>
<protein>
    <submittedName>
        <fullName evidence="2">Uncharacterized protein</fullName>
    </submittedName>
</protein>
<feature type="transmembrane region" description="Helical" evidence="1">
    <location>
        <begin position="58"/>
        <end position="78"/>
    </location>
</feature>
<evidence type="ECO:0000313" key="2">
    <source>
        <dbReference type="EMBL" id="GGF43567.1"/>
    </source>
</evidence>
<feature type="transmembrane region" description="Helical" evidence="1">
    <location>
        <begin position="85"/>
        <end position="102"/>
    </location>
</feature>
<feature type="transmembrane region" description="Helical" evidence="1">
    <location>
        <begin position="21"/>
        <end position="38"/>
    </location>
</feature>
<keyword evidence="1" id="KW-1133">Transmembrane helix</keyword>
<dbReference type="AlphaFoldDB" id="A0A917F4Y1"/>
<organism evidence="2 3">
    <name type="scientific">Ornithinimicrobium tianjinense</name>
    <dbReference type="NCBI Taxonomy" id="1195761"/>
    <lineage>
        <taxon>Bacteria</taxon>
        <taxon>Bacillati</taxon>
        <taxon>Actinomycetota</taxon>
        <taxon>Actinomycetes</taxon>
        <taxon>Micrococcales</taxon>
        <taxon>Ornithinimicrobiaceae</taxon>
        <taxon>Ornithinimicrobium</taxon>
    </lineage>
</organism>
<name>A0A917F4Y1_9MICO</name>
<dbReference type="Proteomes" id="UP000605670">
    <property type="component" value="Unassembled WGS sequence"/>
</dbReference>
<proteinExistence type="predicted"/>
<comment type="caution">
    <text evidence="2">The sequence shown here is derived from an EMBL/GenBank/DDBJ whole genome shotgun (WGS) entry which is preliminary data.</text>
</comment>
<sequence length="103" mass="10588">MTPTSRPITALRGWAAGRSRVLGAAGAVAALGMSTLWTVVVPDKADTTAGLQSLAIRWGHPVCWALLAGVGLAVALDAPRRVRDPLAWAALGSYAAFLLALAL</sequence>
<accession>A0A917F4Y1</accession>
<evidence type="ECO:0000256" key="1">
    <source>
        <dbReference type="SAM" id="Phobius"/>
    </source>
</evidence>
<reference evidence="2" key="2">
    <citation type="submission" date="2020-09" db="EMBL/GenBank/DDBJ databases">
        <authorList>
            <person name="Sun Q."/>
            <person name="Zhou Y."/>
        </authorList>
    </citation>
    <scope>NUCLEOTIDE SEQUENCE</scope>
    <source>
        <strain evidence="2">CGMCC 1.12160</strain>
    </source>
</reference>
<dbReference type="RefSeq" id="WP_188428391.1">
    <property type="nucleotide sequence ID" value="NZ_BAABKH010000005.1"/>
</dbReference>